<gene>
    <name evidence="1" type="ORF">BDV23DRAFT_180745</name>
</gene>
<dbReference type="OrthoDB" id="3469225at2759"/>
<dbReference type="InterPro" id="IPR021858">
    <property type="entry name" value="Fun_TF"/>
</dbReference>
<evidence type="ECO:0008006" key="2">
    <source>
        <dbReference type="Google" id="ProtNLM"/>
    </source>
</evidence>
<sequence length="421" mass="48023">MRDIGESRRKRPRPHAVTFAWQQLDDWQSPPTKSLDCNPLPVQLDSRSLQLIHFMQAEVDYNYRPFRAVWFSMALHDHSAFKLCMANAAMFLDEATHPETFRYETSGEALMYYGQCVNQITHRLGDSTDCISEGVITTILGLICHDLYVGTWDRWAYHIRGLKQVLLLRGGLNGLSDNLRLFALWFDVLGSAVHDMRPQLSEYPTDENTQPPQTGPRCAALRILRRLTRSQYPSEMLVMALNRVLTVSDFVNARYTQTGFWKEENDLSPLEMLAPAIHILLSMPRPQNSNLSPFENVHEMTRLALLILIAELKRAYGLPANEIQLLRTKCADLLRNTNIDDDLSLFPSLWLWILVTVALHQPLGPERGLCLTYIAQQMPTLNIPDGQSAIKMARDIVWIEVLARPDTVQSLISEIDIARSA</sequence>
<dbReference type="Pfam" id="PF11951">
    <property type="entry name" value="Fungal_trans_2"/>
    <property type="match status" value="1"/>
</dbReference>
<dbReference type="EMBL" id="ML735230">
    <property type="protein sequence ID" value="KAE8393416.1"/>
    <property type="molecule type" value="Genomic_DNA"/>
</dbReference>
<proteinExistence type="predicted"/>
<protein>
    <recommendedName>
        <fullName evidence="2">Fungal-specific transcription factor domain-containing protein</fullName>
    </recommendedName>
</protein>
<dbReference type="PANTHER" id="PTHR37540">
    <property type="entry name" value="TRANSCRIPTION FACTOR (ACR-2), PUTATIVE-RELATED-RELATED"/>
    <property type="match status" value="1"/>
</dbReference>
<accession>A0A5N7CGX1</accession>
<dbReference type="AlphaFoldDB" id="A0A5N7CGX1"/>
<dbReference type="PANTHER" id="PTHR37540:SF5">
    <property type="entry name" value="TRANSCRIPTION FACTOR DOMAIN-CONTAINING PROTEIN"/>
    <property type="match status" value="1"/>
</dbReference>
<organism evidence="1">
    <name type="scientific">Petromyces alliaceus</name>
    <name type="common">Aspergillus alliaceus</name>
    <dbReference type="NCBI Taxonomy" id="209559"/>
    <lineage>
        <taxon>Eukaryota</taxon>
        <taxon>Fungi</taxon>
        <taxon>Dikarya</taxon>
        <taxon>Ascomycota</taxon>
        <taxon>Pezizomycotina</taxon>
        <taxon>Eurotiomycetes</taxon>
        <taxon>Eurotiomycetidae</taxon>
        <taxon>Eurotiales</taxon>
        <taxon>Aspergillaceae</taxon>
        <taxon>Aspergillus</taxon>
        <taxon>Aspergillus subgen. Circumdati</taxon>
    </lineage>
</organism>
<name>A0A5N7CGX1_PETAA</name>
<dbReference type="Proteomes" id="UP000326877">
    <property type="component" value="Unassembled WGS sequence"/>
</dbReference>
<evidence type="ECO:0000313" key="1">
    <source>
        <dbReference type="EMBL" id="KAE8393416.1"/>
    </source>
</evidence>
<reference evidence="1" key="1">
    <citation type="submission" date="2019-04" db="EMBL/GenBank/DDBJ databases">
        <title>Friends and foes A comparative genomics studyof 23 Aspergillus species from section Flavi.</title>
        <authorList>
            <consortium name="DOE Joint Genome Institute"/>
            <person name="Kjaerbolling I."/>
            <person name="Vesth T."/>
            <person name="Frisvad J.C."/>
            <person name="Nybo J.L."/>
            <person name="Theobald S."/>
            <person name="Kildgaard S."/>
            <person name="Isbrandt T."/>
            <person name="Kuo A."/>
            <person name="Sato A."/>
            <person name="Lyhne E.K."/>
            <person name="Kogle M.E."/>
            <person name="Wiebenga A."/>
            <person name="Kun R.S."/>
            <person name="Lubbers R.J."/>
            <person name="Makela M.R."/>
            <person name="Barry K."/>
            <person name="Chovatia M."/>
            <person name="Clum A."/>
            <person name="Daum C."/>
            <person name="Haridas S."/>
            <person name="He G."/>
            <person name="LaButti K."/>
            <person name="Lipzen A."/>
            <person name="Mondo S."/>
            <person name="Riley R."/>
            <person name="Salamov A."/>
            <person name="Simmons B.A."/>
            <person name="Magnuson J.K."/>
            <person name="Henrissat B."/>
            <person name="Mortensen U.H."/>
            <person name="Larsen T.O."/>
            <person name="Devries R.P."/>
            <person name="Grigoriev I.V."/>
            <person name="Machida M."/>
            <person name="Baker S.E."/>
            <person name="Andersen M.R."/>
        </authorList>
    </citation>
    <scope>NUCLEOTIDE SEQUENCE [LARGE SCALE GENOMIC DNA]</scope>
    <source>
        <strain evidence="1">IBT 14317</strain>
    </source>
</reference>